<dbReference type="RefSeq" id="WP_163345773.1">
    <property type="nucleotide sequence ID" value="NZ_CP048409.1"/>
</dbReference>
<dbReference type="Proteomes" id="UP000474630">
    <property type="component" value="Chromosome"/>
</dbReference>
<evidence type="ECO:0000313" key="2">
    <source>
        <dbReference type="Proteomes" id="UP000474630"/>
    </source>
</evidence>
<gene>
    <name evidence="1" type="ORF">G0Q07_08975</name>
</gene>
<reference evidence="1 2" key="1">
    <citation type="submission" date="2020-02" db="EMBL/GenBank/DDBJ databases">
        <title>Genome sequencing for Draconibacterium sp. strain M1.</title>
        <authorList>
            <person name="Park S.-J."/>
        </authorList>
    </citation>
    <scope>NUCLEOTIDE SEQUENCE [LARGE SCALE GENOMIC DNA]</scope>
    <source>
        <strain evidence="1 2">M1</strain>
    </source>
</reference>
<organism evidence="1 2">
    <name type="scientific">Draconibacterium halophilum</name>
    <dbReference type="NCBI Taxonomy" id="2706887"/>
    <lineage>
        <taxon>Bacteria</taxon>
        <taxon>Pseudomonadati</taxon>
        <taxon>Bacteroidota</taxon>
        <taxon>Bacteroidia</taxon>
        <taxon>Marinilabiliales</taxon>
        <taxon>Prolixibacteraceae</taxon>
        <taxon>Draconibacterium</taxon>
    </lineage>
</organism>
<protein>
    <submittedName>
        <fullName evidence="1">Uncharacterized protein</fullName>
    </submittedName>
</protein>
<dbReference type="KEGG" id="drc:G0Q07_08975"/>
<accession>A0A6C0RD72</accession>
<proteinExistence type="predicted"/>
<dbReference type="AlphaFoldDB" id="A0A6C0RD72"/>
<evidence type="ECO:0000313" key="1">
    <source>
        <dbReference type="EMBL" id="QIA07852.1"/>
    </source>
</evidence>
<dbReference type="EMBL" id="CP048409">
    <property type="protein sequence ID" value="QIA07852.1"/>
    <property type="molecule type" value="Genomic_DNA"/>
</dbReference>
<keyword evidence="2" id="KW-1185">Reference proteome</keyword>
<name>A0A6C0RD72_9BACT</name>
<sequence>MNTSELTIEEIIYESGLRINNSLSDRKVLNAVSPLGYTETKLTEGAGLLSEATTLVETQKREYGEVDAAQNAYETQRAEAHSKYMDLLAICKIAFKKDVKAISTLDLTGRRASTLSGWLKQTIGFYRAILANDEWKAALATYGQTEEKISAELAEIEAVASASENKKKEMGDAQNATQERDEKLEELAEWVNDYEVIARIALADKPQLLEKLGIVVKG</sequence>